<reference evidence="1 2" key="1">
    <citation type="journal article" date="2010" name="Science">
        <title>Genomic comparison of the ants Camponotus floridanus and Harpegnathos saltator.</title>
        <authorList>
            <person name="Bonasio R."/>
            <person name="Zhang G."/>
            <person name="Ye C."/>
            <person name="Mutti N.S."/>
            <person name="Fang X."/>
            <person name="Qin N."/>
            <person name="Donahue G."/>
            <person name="Yang P."/>
            <person name="Li Q."/>
            <person name="Li C."/>
            <person name="Zhang P."/>
            <person name="Huang Z."/>
            <person name="Berger S.L."/>
            <person name="Reinberg D."/>
            <person name="Wang J."/>
            <person name="Liebig J."/>
        </authorList>
    </citation>
    <scope>NUCLEOTIDE SEQUENCE [LARGE SCALE GENOMIC DNA]</scope>
    <source>
        <strain evidence="1 2">R22 G/1</strain>
    </source>
</reference>
<feature type="non-terminal residue" evidence="1">
    <location>
        <position position="149"/>
    </location>
</feature>
<feature type="non-terminal residue" evidence="1">
    <location>
        <position position="1"/>
    </location>
</feature>
<keyword evidence="2" id="KW-1185">Reference proteome</keyword>
<dbReference type="Gene3D" id="3.30.420.10">
    <property type="entry name" value="Ribonuclease H-like superfamily/Ribonuclease H"/>
    <property type="match status" value="1"/>
</dbReference>
<dbReference type="PANTHER" id="PTHR46060:SF1">
    <property type="entry name" value="MARINER MOS1 TRANSPOSASE-LIKE PROTEIN"/>
    <property type="match status" value="1"/>
</dbReference>
<dbReference type="GO" id="GO:0008168">
    <property type="term" value="F:methyltransferase activity"/>
    <property type="evidence" value="ECO:0007669"/>
    <property type="project" value="UniProtKB-KW"/>
</dbReference>
<dbReference type="EMBL" id="GL448819">
    <property type="protein sequence ID" value="EFN83711.1"/>
    <property type="molecule type" value="Genomic_DNA"/>
</dbReference>
<name>E2BKL3_HARSA</name>
<dbReference type="PANTHER" id="PTHR46060">
    <property type="entry name" value="MARINER MOS1 TRANSPOSASE-LIKE PROTEIN"/>
    <property type="match status" value="1"/>
</dbReference>
<organism evidence="2">
    <name type="scientific">Harpegnathos saltator</name>
    <name type="common">Jerdon's jumping ant</name>
    <dbReference type="NCBI Taxonomy" id="610380"/>
    <lineage>
        <taxon>Eukaryota</taxon>
        <taxon>Metazoa</taxon>
        <taxon>Ecdysozoa</taxon>
        <taxon>Arthropoda</taxon>
        <taxon>Hexapoda</taxon>
        <taxon>Insecta</taxon>
        <taxon>Pterygota</taxon>
        <taxon>Neoptera</taxon>
        <taxon>Endopterygota</taxon>
        <taxon>Hymenoptera</taxon>
        <taxon>Apocrita</taxon>
        <taxon>Aculeata</taxon>
        <taxon>Formicoidea</taxon>
        <taxon>Formicidae</taxon>
        <taxon>Ponerinae</taxon>
        <taxon>Ponerini</taxon>
        <taxon>Harpegnathos</taxon>
    </lineage>
</organism>
<dbReference type="InParanoid" id="E2BKL3"/>
<dbReference type="GO" id="GO:0032259">
    <property type="term" value="P:methylation"/>
    <property type="evidence" value="ECO:0007669"/>
    <property type="project" value="UniProtKB-KW"/>
</dbReference>
<evidence type="ECO:0000313" key="2">
    <source>
        <dbReference type="Proteomes" id="UP000008237"/>
    </source>
</evidence>
<keyword evidence="1" id="KW-0808">Transferase</keyword>
<dbReference type="OrthoDB" id="10059877at2759"/>
<dbReference type="InterPro" id="IPR036397">
    <property type="entry name" value="RNaseH_sf"/>
</dbReference>
<dbReference type="OMA" id="FEQRANI"/>
<dbReference type="Proteomes" id="UP000008237">
    <property type="component" value="Unassembled WGS sequence"/>
</dbReference>
<dbReference type="STRING" id="610380.E2BKL3"/>
<evidence type="ECO:0000313" key="1">
    <source>
        <dbReference type="EMBL" id="EFN83711.1"/>
    </source>
</evidence>
<accession>E2BKL3</accession>
<dbReference type="Pfam" id="PF13565">
    <property type="entry name" value="HTH_32"/>
    <property type="match status" value="1"/>
</dbReference>
<gene>
    <name evidence="1" type="ORF">EAI_17100</name>
</gene>
<dbReference type="InterPro" id="IPR052709">
    <property type="entry name" value="Transposase-MT_Hybrid"/>
</dbReference>
<keyword evidence="1" id="KW-0489">Methyltransferase</keyword>
<dbReference type="AlphaFoldDB" id="E2BKL3"/>
<dbReference type="GO" id="GO:0003676">
    <property type="term" value="F:nucleic acid binding"/>
    <property type="evidence" value="ECO:0007669"/>
    <property type="project" value="InterPro"/>
</dbReference>
<proteinExistence type="predicted"/>
<sequence>LDPTLEESAPSFITVKYWMAEFKRGRTSCQDEHRSGRPNEVTTPEMVKKIHKMVLDDRRLKVRELADMVGISKSAIYRILTENFDMRKLCAIWMPRLEQKQRREDISIECLAKFRSNKAEFLRRFITMDETWVHYFTPEMKEQSKQWTK</sequence>
<protein>
    <submittedName>
        <fullName evidence="1">Histone-lysine N-methyltransferase SETMAR</fullName>
    </submittedName>
</protein>